<evidence type="ECO:0000313" key="1">
    <source>
        <dbReference type="EMBL" id="KKN52503.1"/>
    </source>
</evidence>
<dbReference type="AlphaFoldDB" id="A0A0F9UFX8"/>
<organism evidence="1">
    <name type="scientific">marine sediment metagenome</name>
    <dbReference type="NCBI Taxonomy" id="412755"/>
    <lineage>
        <taxon>unclassified sequences</taxon>
        <taxon>metagenomes</taxon>
        <taxon>ecological metagenomes</taxon>
    </lineage>
</organism>
<gene>
    <name evidence="1" type="ORF">LCGC14_0611920</name>
</gene>
<proteinExistence type="predicted"/>
<protein>
    <submittedName>
        <fullName evidence="1">Uncharacterized protein</fullName>
    </submittedName>
</protein>
<comment type="caution">
    <text evidence="1">The sequence shown here is derived from an EMBL/GenBank/DDBJ whole genome shotgun (WGS) entry which is preliminary data.</text>
</comment>
<name>A0A0F9UFX8_9ZZZZ</name>
<accession>A0A0F9UFX8</accession>
<reference evidence="1" key="1">
    <citation type="journal article" date="2015" name="Nature">
        <title>Complex archaea that bridge the gap between prokaryotes and eukaryotes.</title>
        <authorList>
            <person name="Spang A."/>
            <person name="Saw J.H."/>
            <person name="Jorgensen S.L."/>
            <person name="Zaremba-Niedzwiedzka K."/>
            <person name="Martijn J."/>
            <person name="Lind A.E."/>
            <person name="van Eijk R."/>
            <person name="Schleper C."/>
            <person name="Guy L."/>
            <person name="Ettema T.J."/>
        </authorList>
    </citation>
    <scope>NUCLEOTIDE SEQUENCE</scope>
</reference>
<dbReference type="EMBL" id="LAZR01001016">
    <property type="protein sequence ID" value="KKN52503.1"/>
    <property type="molecule type" value="Genomic_DNA"/>
</dbReference>
<sequence length="300" mass="33951">MKKRSTVGMRRKADRMTYAGSGAVADRKIALVGTAPSGEYAPYEDPSWEIWGVSARAEYVTRADRWFELHRLSGEPNEWMARWRDELTGIAKDTPLFMLYPSIEGAVAYPFDHITARFGTYFMTSSFAWMMALALDELCPIDAPPIGGEIAIFGVDMEYDSEYEQQRAGFRHFLDLAKAWGVGVTRLASSGLAYEPIPYPMCQDDPLLNKLDKKQVEARGQLDTIEATLAVAERVIAENVAVIAALREYGPPNLDTGREIKRMEKETAKLRESVGDMQKNFIRWETAEAEQQWLRDYLTP</sequence>